<sequence>MSSTRKQRIRPRFVDLAEFDDLEGEPQRYSQRAAPSSSSNPASSASASSSSTNAFDWPSAAHVVRKPPPTIASSKQKPKNTDGTAATTASTPPPSTLPSHQQPPEGESSDSTEGTGPQASQPSRQKVVRIAPSDQNQIHLLDTTGPSSLVSPDLSLPRKSPSTSDTGFSFGPSSQPQRDDHLPNRFPIDLDGEPEDESFGARGGPNALAALSLIGSVSERPRSKPGPSSSQLKQKSSGSGSRFMASRQMDQALKQAQGKPSVSSASDADGGQSRYRKTLEFQERGTGFPAVHRRDTIDPILPPLVKSRNANLNEDISSVGPPTTDSSILDDEEEWLDEDGKPMSAFRKARLIRQGLGPPSRRRAGGPSPSSRSSPVVAGHTIDPTRDPGGGADPESIEAMLASVSAENEAKIRGMSKNEVEDELQSLESLFGPSVLDALRKRKVESSNQSSIDERRDEPSSQSKRSTGDSSTGPSRKWEAGARDAGAASASREKDPEGPLAIKRRYFPAEPEGINPSLEWMMPEDPYSSDHPPLSTKPGFRFDFEGRIIRPESISTDLTYISGLHHHGEDQGSPGYTVSELLHLVKSTVASQRSLAIKVLSRICQRYPSPPSKVEAQGGEDKDVVEHLDSGDFDLRAQIILSARWLLEDRNFSVRSAALGCLVAGIVSGPTGCVGVLGVERETSWLSHASKKTQNRGNDSLGDHSSYKVLIQNDWAETLVRTGILTLFCKEVRNLVSSEKDQDSILEILLLIASRSSKMARKISKEEGMFDLIIKLGVKRHWPPVKGEMGLSSAWPSLTSVELLLVLIMGSKEDAIKLVTSGSVDSLMRFVMLLPWTLEKDADEAVGEDVEIATRSWQLLSTTMRIYSCLAKYGLYASVVGRTWKLWKEIGDHFERQMESISNAPRSDLVQAKLESVKRYFDMLQDWTACAIDPHLLQGVHDVTWSQVRNWIDLSCDLMDKVESFSTERCDPSIVSFVGAMYGHMDAWLTCASGKEPALLGANLRRIIKSSGKGATFLRLTCGGLQDKVKACSIEELSQIYGAFSNLLHLRTTLLKITGELEIDLFSPPFVETFGAIQEILELAERLAWGLLASDVWEKVESFASRLQGRHSHRMTLIEFCRQALNLDANISKRSNSLALLRVLGPAESKLALKIVLEANEKFSKEDLDHKCLEPFLYECVVGGYKALPPSNLTRKVSSPPLRSSVESILRTKTLFYSDGRSCSAEWKGQEAKEEEKEKAAEEDLVETDPVTGSPLWKCPASGLPIRKDWPLLPLDDLLKSANASVFNRANNLPDEWNPNEQDIVASSLLLCVSIFTELLSEIGECQGGGQGALSERAQALGRCLPTKEEIWLGLMKVFMLEKDQAETNEKASGRITGRDLYRLPVVSGLISKLFDISDRIHSIESRKGDAGSGRGDLEEAFKKTFGEEVPFFQFYCDLIGLYDSTSFGDKMFSKVLTPVLSYSYPKDYRNLFWKDYQTSLRSIGLKLFDLPKAGANRRNAYFTPFEKGRELLERYCWSLRNSEITKGRNELVYLVALGHVCQYLWCEGEDQDGTGVDEEVKRDLAKILFGGKQSMVAGFQTDDDQGQGGEGEGVGLLRDVLTLNLGVLLEREKQQEQEQGEEAMKNVEAVERMFGVDEELVEQRLKIVRRLLE</sequence>
<name>A0ACD0P3V1_9BASI</name>
<gene>
    <name evidence="1" type="ORF">IE53DRAFT_384758</name>
</gene>
<evidence type="ECO:0000313" key="1">
    <source>
        <dbReference type="EMBL" id="PWN52780.1"/>
    </source>
</evidence>
<protein>
    <submittedName>
        <fullName evidence="1">Uncharacterized protein</fullName>
    </submittedName>
</protein>
<evidence type="ECO:0000313" key="2">
    <source>
        <dbReference type="Proteomes" id="UP000245626"/>
    </source>
</evidence>
<dbReference type="Proteomes" id="UP000245626">
    <property type="component" value="Unassembled WGS sequence"/>
</dbReference>
<dbReference type="EMBL" id="KZ819758">
    <property type="protein sequence ID" value="PWN52780.1"/>
    <property type="molecule type" value="Genomic_DNA"/>
</dbReference>
<organism evidence="1 2">
    <name type="scientific">Violaceomyces palustris</name>
    <dbReference type="NCBI Taxonomy" id="1673888"/>
    <lineage>
        <taxon>Eukaryota</taxon>
        <taxon>Fungi</taxon>
        <taxon>Dikarya</taxon>
        <taxon>Basidiomycota</taxon>
        <taxon>Ustilaginomycotina</taxon>
        <taxon>Ustilaginomycetes</taxon>
        <taxon>Violaceomycetales</taxon>
        <taxon>Violaceomycetaceae</taxon>
        <taxon>Violaceomyces</taxon>
    </lineage>
</organism>
<accession>A0ACD0P3V1</accession>
<keyword evidence="2" id="KW-1185">Reference proteome</keyword>
<proteinExistence type="predicted"/>
<reference evidence="1 2" key="1">
    <citation type="journal article" date="2018" name="Mol. Biol. Evol.">
        <title>Broad Genomic Sampling Reveals a Smut Pathogenic Ancestry of the Fungal Clade Ustilaginomycotina.</title>
        <authorList>
            <person name="Kijpornyongpan T."/>
            <person name="Mondo S.J."/>
            <person name="Barry K."/>
            <person name="Sandor L."/>
            <person name="Lee J."/>
            <person name="Lipzen A."/>
            <person name="Pangilinan J."/>
            <person name="LaButti K."/>
            <person name="Hainaut M."/>
            <person name="Henrissat B."/>
            <person name="Grigoriev I.V."/>
            <person name="Spatafora J.W."/>
            <person name="Aime M.C."/>
        </authorList>
    </citation>
    <scope>NUCLEOTIDE SEQUENCE [LARGE SCALE GENOMIC DNA]</scope>
    <source>
        <strain evidence="1 2">SA 807</strain>
    </source>
</reference>